<proteinExistence type="predicted"/>
<accession>A0A392RYX0</accession>
<organism evidence="1 2">
    <name type="scientific">Trifolium medium</name>
    <dbReference type="NCBI Taxonomy" id="97028"/>
    <lineage>
        <taxon>Eukaryota</taxon>
        <taxon>Viridiplantae</taxon>
        <taxon>Streptophyta</taxon>
        <taxon>Embryophyta</taxon>
        <taxon>Tracheophyta</taxon>
        <taxon>Spermatophyta</taxon>
        <taxon>Magnoliopsida</taxon>
        <taxon>eudicotyledons</taxon>
        <taxon>Gunneridae</taxon>
        <taxon>Pentapetalae</taxon>
        <taxon>rosids</taxon>
        <taxon>fabids</taxon>
        <taxon>Fabales</taxon>
        <taxon>Fabaceae</taxon>
        <taxon>Papilionoideae</taxon>
        <taxon>50 kb inversion clade</taxon>
        <taxon>NPAAA clade</taxon>
        <taxon>Hologalegina</taxon>
        <taxon>IRL clade</taxon>
        <taxon>Trifolieae</taxon>
        <taxon>Trifolium</taxon>
    </lineage>
</organism>
<comment type="caution">
    <text evidence="1">The sequence shown here is derived from an EMBL/GenBank/DDBJ whole genome shotgun (WGS) entry which is preliminary data.</text>
</comment>
<keyword evidence="2" id="KW-1185">Reference proteome</keyword>
<protein>
    <submittedName>
        <fullName evidence="1">Uncharacterized protein</fullName>
    </submittedName>
</protein>
<sequence>MGGGDVGECQVLLHSVLLRAHSSDRWKWHLDPVRGYSVR</sequence>
<evidence type="ECO:0000313" key="1">
    <source>
        <dbReference type="EMBL" id="MCI40980.1"/>
    </source>
</evidence>
<name>A0A392RYX0_9FABA</name>
<dbReference type="Proteomes" id="UP000265520">
    <property type="component" value="Unassembled WGS sequence"/>
</dbReference>
<reference evidence="1 2" key="1">
    <citation type="journal article" date="2018" name="Front. Plant Sci.">
        <title>Red Clover (Trifolium pratense) and Zigzag Clover (T. medium) - A Picture of Genomic Similarities and Differences.</title>
        <authorList>
            <person name="Dluhosova J."/>
            <person name="Istvanek J."/>
            <person name="Nedelnik J."/>
            <person name="Repkova J."/>
        </authorList>
    </citation>
    <scope>NUCLEOTIDE SEQUENCE [LARGE SCALE GENOMIC DNA]</scope>
    <source>
        <strain evidence="2">cv. 10/8</strain>
        <tissue evidence="1">Leaf</tissue>
    </source>
</reference>
<feature type="non-terminal residue" evidence="1">
    <location>
        <position position="39"/>
    </location>
</feature>
<dbReference type="AlphaFoldDB" id="A0A392RYX0"/>
<dbReference type="EMBL" id="LXQA010286160">
    <property type="protein sequence ID" value="MCI40980.1"/>
    <property type="molecule type" value="Genomic_DNA"/>
</dbReference>
<evidence type="ECO:0000313" key="2">
    <source>
        <dbReference type="Proteomes" id="UP000265520"/>
    </source>
</evidence>